<dbReference type="STRING" id="1232681.ADIS_4847"/>
<organism evidence="1 2">
    <name type="scientific">Lunatimonas lonarensis</name>
    <dbReference type="NCBI Taxonomy" id="1232681"/>
    <lineage>
        <taxon>Bacteria</taxon>
        <taxon>Pseudomonadati</taxon>
        <taxon>Bacteroidota</taxon>
        <taxon>Cytophagia</taxon>
        <taxon>Cytophagales</taxon>
        <taxon>Cyclobacteriaceae</taxon>
    </lineage>
</organism>
<proteinExistence type="predicted"/>
<reference evidence="1 2" key="1">
    <citation type="submission" date="2013-02" db="EMBL/GenBank/DDBJ databases">
        <title>A novel strain isolated from Lonar lake, Maharashtra, India.</title>
        <authorList>
            <person name="Singh A."/>
        </authorList>
    </citation>
    <scope>NUCLEOTIDE SEQUENCE [LARGE SCALE GENOMIC DNA]</scope>
    <source>
        <strain evidence="1 2">AK24</strain>
    </source>
</reference>
<accession>R7ZKW0</accession>
<keyword evidence="2" id="KW-1185">Reference proteome</keyword>
<dbReference type="Proteomes" id="UP000013909">
    <property type="component" value="Unassembled WGS sequence"/>
</dbReference>
<evidence type="ECO:0000313" key="2">
    <source>
        <dbReference type="Proteomes" id="UP000013909"/>
    </source>
</evidence>
<gene>
    <name evidence="1" type="ORF">ADIS_4847</name>
</gene>
<name>R7ZKW0_9BACT</name>
<protein>
    <submittedName>
        <fullName evidence="1">Uncharacterized protein</fullName>
    </submittedName>
</protein>
<dbReference type="AlphaFoldDB" id="R7ZKW0"/>
<dbReference type="EMBL" id="AQHR01000126">
    <property type="protein sequence ID" value="EON74736.1"/>
    <property type="molecule type" value="Genomic_DNA"/>
</dbReference>
<sequence length="41" mass="4513">MKPLANIFKHWLTFPLCGGSSFVILTSHPVPSSSKWLVNGD</sequence>
<comment type="caution">
    <text evidence="1">The sequence shown here is derived from an EMBL/GenBank/DDBJ whole genome shotgun (WGS) entry which is preliminary data.</text>
</comment>
<evidence type="ECO:0000313" key="1">
    <source>
        <dbReference type="EMBL" id="EON74736.1"/>
    </source>
</evidence>